<dbReference type="InterPro" id="IPR034732">
    <property type="entry name" value="EPHD"/>
</dbReference>
<dbReference type="InterPro" id="IPR050701">
    <property type="entry name" value="Histone_Mod_Regulator"/>
</dbReference>
<keyword evidence="1" id="KW-0479">Metal-binding</keyword>
<dbReference type="PANTHER" id="PTHR13793:SF107">
    <property type="entry name" value="BROMODOMAIN-CONTAINING PROTEIN HOMOLOG"/>
    <property type="match status" value="1"/>
</dbReference>
<feature type="compositionally biased region" description="Basic and acidic residues" evidence="5">
    <location>
        <begin position="1526"/>
        <end position="1536"/>
    </location>
</feature>
<dbReference type="InterPro" id="IPR011011">
    <property type="entry name" value="Znf_FYVE_PHD"/>
</dbReference>
<dbReference type="InterPro" id="IPR019787">
    <property type="entry name" value="Znf_PHD-finger"/>
</dbReference>
<evidence type="ECO:0000313" key="8">
    <source>
        <dbReference type="EMBL" id="KXZ51810.1"/>
    </source>
</evidence>
<comment type="caution">
    <text evidence="8">The sequence shown here is derived from an EMBL/GenBank/DDBJ whole genome shotgun (WGS) entry which is preliminary data.</text>
</comment>
<dbReference type="CDD" id="cd15492">
    <property type="entry name" value="PHD_BRPF_JADE_like"/>
    <property type="match status" value="1"/>
</dbReference>
<gene>
    <name evidence="8" type="ORF">GPECTOR_11g251</name>
</gene>
<feature type="compositionally biased region" description="Low complexity" evidence="5">
    <location>
        <begin position="1367"/>
        <end position="1388"/>
    </location>
</feature>
<dbReference type="InterPro" id="IPR019786">
    <property type="entry name" value="Zinc_finger_PHD-type_CS"/>
</dbReference>
<dbReference type="Proteomes" id="UP000075714">
    <property type="component" value="Unassembled WGS sequence"/>
</dbReference>
<feature type="domain" description="PHD-type" evidence="6">
    <location>
        <begin position="652"/>
        <end position="702"/>
    </location>
</feature>
<dbReference type="Pfam" id="PF10198">
    <property type="entry name" value="Ada3"/>
    <property type="match status" value="1"/>
</dbReference>
<feature type="region of interest" description="Disordered" evidence="5">
    <location>
        <begin position="129"/>
        <end position="193"/>
    </location>
</feature>
<keyword evidence="3" id="KW-0862">Zinc</keyword>
<feature type="compositionally biased region" description="Low complexity" evidence="5">
    <location>
        <begin position="1470"/>
        <end position="1487"/>
    </location>
</feature>
<dbReference type="GO" id="GO:0006357">
    <property type="term" value="P:regulation of transcription by RNA polymerase II"/>
    <property type="evidence" value="ECO:0007669"/>
    <property type="project" value="TreeGrafter"/>
</dbReference>
<dbReference type="SUPFAM" id="SSF57903">
    <property type="entry name" value="FYVE/PHD zinc finger"/>
    <property type="match status" value="1"/>
</dbReference>
<name>A0A150GR46_GONPE</name>
<feature type="compositionally biased region" description="Basic and acidic residues" evidence="5">
    <location>
        <begin position="1581"/>
        <end position="1597"/>
    </location>
</feature>
<feature type="region of interest" description="Disordered" evidence="5">
    <location>
        <begin position="223"/>
        <end position="303"/>
    </location>
</feature>
<feature type="compositionally biased region" description="Basic and acidic residues" evidence="5">
    <location>
        <begin position="1416"/>
        <end position="1425"/>
    </location>
</feature>
<evidence type="ECO:0000259" key="7">
    <source>
        <dbReference type="PROSITE" id="PS51805"/>
    </source>
</evidence>
<feature type="region of interest" description="Disordered" evidence="5">
    <location>
        <begin position="1"/>
        <end position="43"/>
    </location>
</feature>
<evidence type="ECO:0000256" key="2">
    <source>
        <dbReference type="ARBA" id="ARBA00022771"/>
    </source>
</evidence>
<keyword evidence="2 4" id="KW-0863">Zinc-finger</keyword>
<feature type="compositionally biased region" description="Low complexity" evidence="5">
    <location>
        <begin position="1210"/>
        <end position="1220"/>
    </location>
</feature>
<sequence length="1724" mass="175473">MALMPVALNPEEDDSLTVPFLGRDPRGADQAALAKPGAKQENEPLEVRGTVDALVQGWRPDGRPAPNMLDACTDDEARAMCALAEKLGLLDDAGQAGTSGTAGSAGAPAFDCLDRAGLDQLLLKVSQLGRDGDGDSGRLHRPSSTGGASSSILMEAGPRASSDGTKISSAAPAVAEEDTQSTSKGPVHELPRASCGDYVHPYLQRLLEQPATAYVLNPSGGSGSLFDAGPSDDEEDAGADIPRARGGGRGRGRGSHASLSREALSAKTPAATRAALKAQGNLQQDNRVSPLPGVFDPTGSQLADPASELTQLALMSQEQQQQLADAAAASGGAGGGMLAATPTFGGHAFPVEKGSTGPAGLRGGRARNSVNYSALAGKKDKERELREREKEDRERAKSAAPKYKRKPGPKAGASWGAGGPGSLGGMRAPVAINPLGLLSKAPLLFKDDPTSNATAAAVHAVIADGGPEGPLEEQWSLLDAASDVMSMAPDDEVLAELLALQSELVQQVAINRARAAAVLEAVVADIPNQRAVNAQRAEWEDLIRNYLQRKAEAKRNAKREKRENERRQALAALNEPASPRPFAGRPKKFAGMPLGPFDGMGMPLGAEGMEGAEGWRGETPGLSAGEGVAMEPLPMDDANLVDPLAVRAQDEEALCAVCGDGTSVDPNMIVFCERCDIAVHQLCYGVRSIPADEWLCWPCRFYEDQQRAQGVPQNEIRPKRWEMEARGITHAELPGGSHAVSCCLCPVRMGAFKRTTDSTKWAHVVCSMWHEGPVVHPFDGPDAIDNLGQIKADRFRSPCALCGKVAGAVVKCNFGHCQAYFHPLCGRRAGNYLCARMQPGARTLRYRAYCHNHSNAQRDKDMATGAARVSDVMPVLASSGKPGRRGGSAASMSAELSAADMGVAAFEGAAGVGSMDTAFGAPEMQQFGEPDSAAAAAAAAAGCPGGIPKRRYGRPPKSAKQQNLLQLQLAPNPPCLVGPPPELHPGMPLPSPAVPEGGAASLQGLQMPPSQDVGAAGMGLAGAMSGFPSTLSTPPSALPSGISAVSAGKPPLPGSRLSLTAAARRKAAAAAAAAGFPGAVDGGGTGLGPVPGGLGAAEQQQSQQPLLGGIKTEGGLKAKGPGRATPSSSQQQGASDGGDTAATGPKPGGLALGVGGGAKGAMASAKPAAGRGRQSSTSAGAMAAAGTGGATASSGPKRAKTGVKEEPAEGEPGALGPGISPEAAAAASAAAAKARAAATAAAVRTRGASASGRTPTTLERLAHLEHQKSMMGRWGPNSVRNELELLRTVADTVKVRRRERCKRQQYRLIRDALAAQGTQPEALLSFFENWEWPSADNPSPFAGDDNIAAPLETALDRFLSGIKGAAAPGAAGQGQDQGQAAGQGADAAEVGSHEEHPGSTGTKRARTTPAGPPKKPAKDIMSGRDWRKRVVMGPDGKWVPRTGVKVASGASPRGGPDGGDGSAGAGGGSAADADAADAQPKAGTAAAVDPKEARDGDDEVFEDAVERFAEGQPGEGKGGDEQMEEAGAHPGEHGDRNQVSSSGGPDAGAEEVTGAGGGAAAAGPAAEGATGEAGRGTADSGARDVEMRDAQHADGAQREAQAADGAAISGGEGDGSNGAPGRDAKPEAASEEETVTVSQDDAAESAEVEGGQQAQSEATQAEAADQAAEQAVGSQETSTSDDAPIAQLSRPVGMPRARRAVMSQSTADAVNAQLPKGYRFEKET</sequence>
<protein>
    <recommendedName>
        <fullName evidence="10">PHD-type domain-containing protein</fullName>
    </recommendedName>
</protein>
<feature type="compositionally biased region" description="Low complexity" evidence="5">
    <location>
        <begin position="1652"/>
        <end position="1671"/>
    </location>
</feature>
<feature type="compositionally biased region" description="Low complexity" evidence="5">
    <location>
        <begin position="1561"/>
        <end position="1578"/>
    </location>
</feature>
<feature type="region of interest" description="Disordered" evidence="5">
    <location>
        <begin position="349"/>
        <end position="419"/>
    </location>
</feature>
<feature type="compositionally biased region" description="Basic and acidic residues" evidence="5">
    <location>
        <begin position="377"/>
        <end position="397"/>
    </location>
</feature>
<dbReference type="InterPro" id="IPR013083">
    <property type="entry name" value="Znf_RING/FYVE/PHD"/>
</dbReference>
<evidence type="ECO:0000259" key="6">
    <source>
        <dbReference type="PROSITE" id="PS50016"/>
    </source>
</evidence>
<feature type="compositionally biased region" description="Low complexity" evidence="5">
    <location>
        <begin position="1160"/>
        <end position="1195"/>
    </location>
</feature>
<dbReference type="GO" id="GO:0008270">
    <property type="term" value="F:zinc ion binding"/>
    <property type="evidence" value="ECO:0007669"/>
    <property type="project" value="UniProtKB-KW"/>
</dbReference>
<dbReference type="PROSITE" id="PS50016">
    <property type="entry name" value="ZF_PHD_2"/>
    <property type="match status" value="1"/>
</dbReference>
<evidence type="ECO:0000256" key="5">
    <source>
        <dbReference type="SAM" id="MobiDB-lite"/>
    </source>
</evidence>
<evidence type="ECO:0008006" key="10">
    <source>
        <dbReference type="Google" id="ProtNLM"/>
    </source>
</evidence>
<evidence type="ECO:0000256" key="1">
    <source>
        <dbReference type="ARBA" id="ARBA00022723"/>
    </source>
</evidence>
<dbReference type="PANTHER" id="PTHR13793">
    <property type="entry name" value="PHD FINGER PROTEINS"/>
    <property type="match status" value="1"/>
</dbReference>
<feature type="region of interest" description="Disordered" evidence="5">
    <location>
        <begin position="1109"/>
        <end position="1220"/>
    </location>
</feature>
<dbReference type="PROSITE" id="PS51805">
    <property type="entry name" value="EPHD"/>
    <property type="match status" value="1"/>
</dbReference>
<evidence type="ECO:0000256" key="4">
    <source>
        <dbReference type="PROSITE-ProRule" id="PRU00146"/>
    </source>
</evidence>
<dbReference type="PROSITE" id="PS01359">
    <property type="entry name" value="ZF_PHD_1"/>
    <property type="match status" value="1"/>
</dbReference>
<dbReference type="Pfam" id="PF13832">
    <property type="entry name" value="zf-HC5HC2H_2"/>
    <property type="match status" value="1"/>
</dbReference>
<feature type="compositionally biased region" description="Gly residues" evidence="5">
    <location>
        <begin position="1455"/>
        <end position="1469"/>
    </location>
</feature>
<evidence type="ECO:0000313" key="9">
    <source>
        <dbReference type="Proteomes" id="UP000075714"/>
    </source>
</evidence>
<dbReference type="EMBL" id="LSYV01000012">
    <property type="protein sequence ID" value="KXZ51810.1"/>
    <property type="molecule type" value="Genomic_DNA"/>
</dbReference>
<feature type="region of interest" description="Disordered" evidence="5">
    <location>
        <begin position="553"/>
        <end position="589"/>
    </location>
</feature>
<evidence type="ECO:0000256" key="3">
    <source>
        <dbReference type="ARBA" id="ARBA00022833"/>
    </source>
</evidence>
<accession>A0A150GR46</accession>
<dbReference type="Pfam" id="PF13831">
    <property type="entry name" value="PHD_2"/>
    <property type="match status" value="1"/>
</dbReference>
<feature type="compositionally biased region" description="Low complexity" evidence="5">
    <location>
        <begin position="1127"/>
        <end position="1145"/>
    </location>
</feature>
<dbReference type="InterPro" id="IPR019340">
    <property type="entry name" value="Histone_AcTrfase_su3"/>
</dbReference>
<reference evidence="9" key="1">
    <citation type="journal article" date="2016" name="Nat. Commun.">
        <title>The Gonium pectorale genome demonstrates co-option of cell cycle regulation during the evolution of multicellularity.</title>
        <authorList>
            <person name="Hanschen E.R."/>
            <person name="Marriage T.N."/>
            <person name="Ferris P.J."/>
            <person name="Hamaji T."/>
            <person name="Toyoda A."/>
            <person name="Fujiyama A."/>
            <person name="Neme R."/>
            <person name="Noguchi H."/>
            <person name="Minakuchi Y."/>
            <person name="Suzuki M."/>
            <person name="Kawai-Toyooka H."/>
            <person name="Smith D.R."/>
            <person name="Sparks H."/>
            <person name="Anderson J."/>
            <person name="Bakaric R."/>
            <person name="Luria V."/>
            <person name="Karger A."/>
            <person name="Kirschner M.W."/>
            <person name="Durand P.M."/>
            <person name="Michod R.E."/>
            <person name="Nozaki H."/>
            <person name="Olson B.J."/>
        </authorList>
    </citation>
    <scope>NUCLEOTIDE SEQUENCE [LARGE SCALE GENOMIC DNA]</scope>
    <source>
        <strain evidence="9">NIES-2863</strain>
    </source>
</reference>
<dbReference type="CDD" id="cd15571">
    <property type="entry name" value="ePHD"/>
    <property type="match status" value="1"/>
</dbReference>
<dbReference type="Gene3D" id="3.30.40.10">
    <property type="entry name" value="Zinc/RING finger domain, C3HC4 (zinc finger)"/>
    <property type="match status" value="2"/>
</dbReference>
<dbReference type="OrthoDB" id="20839at2759"/>
<feature type="compositionally biased region" description="Gly residues" evidence="5">
    <location>
        <begin position="1608"/>
        <end position="1618"/>
    </location>
</feature>
<organism evidence="8 9">
    <name type="scientific">Gonium pectorale</name>
    <name type="common">Green alga</name>
    <dbReference type="NCBI Taxonomy" id="33097"/>
    <lineage>
        <taxon>Eukaryota</taxon>
        <taxon>Viridiplantae</taxon>
        <taxon>Chlorophyta</taxon>
        <taxon>core chlorophytes</taxon>
        <taxon>Chlorophyceae</taxon>
        <taxon>CS clade</taxon>
        <taxon>Chlamydomonadales</taxon>
        <taxon>Volvocaceae</taxon>
        <taxon>Gonium</taxon>
    </lineage>
</organism>
<dbReference type="STRING" id="33097.A0A150GR46"/>
<feature type="compositionally biased region" description="Gly residues" evidence="5">
    <location>
        <begin position="1146"/>
        <end position="1159"/>
    </location>
</feature>
<keyword evidence="9" id="KW-1185">Reference proteome</keyword>
<proteinExistence type="predicted"/>
<feature type="compositionally biased region" description="Polar residues" evidence="5">
    <location>
        <begin position="1672"/>
        <end position="1681"/>
    </location>
</feature>
<feature type="domain" description="PHD-type" evidence="7">
    <location>
        <begin position="739"/>
        <end position="854"/>
    </location>
</feature>
<dbReference type="SMART" id="SM00249">
    <property type="entry name" value="PHD"/>
    <property type="match status" value="2"/>
</dbReference>
<feature type="compositionally biased region" description="Basic and acidic residues" evidence="5">
    <location>
        <begin position="553"/>
        <end position="568"/>
    </location>
</feature>
<dbReference type="InterPro" id="IPR001965">
    <property type="entry name" value="Znf_PHD"/>
</dbReference>
<feature type="compositionally biased region" description="Low complexity" evidence="5">
    <location>
        <begin position="1598"/>
        <end position="1607"/>
    </location>
</feature>
<feature type="region of interest" description="Disordered" evidence="5">
    <location>
        <begin position="1367"/>
        <end position="1724"/>
    </location>
</feature>
<feature type="compositionally biased region" description="Polar residues" evidence="5">
    <location>
        <begin position="142"/>
        <end position="152"/>
    </location>
</feature>